<accession>A0A2I0IYC3</accession>
<gene>
    <name evidence="1" type="ORF">CRG98_030568</name>
</gene>
<comment type="caution">
    <text evidence="1">The sequence shown here is derived from an EMBL/GenBank/DDBJ whole genome shotgun (WGS) entry which is preliminary data.</text>
</comment>
<name>A0A2I0IYC3_PUNGR</name>
<protein>
    <submittedName>
        <fullName evidence="1">Uncharacterized protein</fullName>
    </submittedName>
</protein>
<dbReference type="Proteomes" id="UP000233551">
    <property type="component" value="Unassembled WGS sequence"/>
</dbReference>
<evidence type="ECO:0000313" key="2">
    <source>
        <dbReference type="Proteomes" id="UP000233551"/>
    </source>
</evidence>
<dbReference type="AlphaFoldDB" id="A0A2I0IYC3"/>
<reference evidence="1 2" key="1">
    <citation type="submission" date="2017-11" db="EMBL/GenBank/DDBJ databases">
        <title>De-novo sequencing of pomegranate (Punica granatum L.) genome.</title>
        <authorList>
            <person name="Akparov Z."/>
            <person name="Amiraslanov A."/>
            <person name="Hajiyeva S."/>
            <person name="Abbasov M."/>
            <person name="Kaur K."/>
            <person name="Hamwieh A."/>
            <person name="Solovyev V."/>
            <person name="Salamov A."/>
            <person name="Braich B."/>
            <person name="Kosarev P."/>
            <person name="Mahmoud A."/>
            <person name="Hajiyev E."/>
            <person name="Babayeva S."/>
            <person name="Izzatullayeva V."/>
            <person name="Mammadov A."/>
            <person name="Mammadov A."/>
            <person name="Sharifova S."/>
            <person name="Ojaghi J."/>
            <person name="Eynullazada K."/>
            <person name="Bayramov B."/>
            <person name="Abdulazimova A."/>
            <person name="Shahmuradov I."/>
        </authorList>
    </citation>
    <scope>NUCLEOTIDE SEQUENCE [LARGE SCALE GENOMIC DNA]</scope>
    <source>
        <strain evidence="2">cv. AG2017</strain>
        <tissue evidence="1">Leaf</tissue>
    </source>
</reference>
<dbReference type="EMBL" id="PGOL01002298">
    <property type="protein sequence ID" value="PKI48981.1"/>
    <property type="molecule type" value="Genomic_DNA"/>
</dbReference>
<evidence type="ECO:0000313" key="1">
    <source>
        <dbReference type="EMBL" id="PKI48981.1"/>
    </source>
</evidence>
<organism evidence="1 2">
    <name type="scientific">Punica granatum</name>
    <name type="common">Pomegranate</name>
    <dbReference type="NCBI Taxonomy" id="22663"/>
    <lineage>
        <taxon>Eukaryota</taxon>
        <taxon>Viridiplantae</taxon>
        <taxon>Streptophyta</taxon>
        <taxon>Embryophyta</taxon>
        <taxon>Tracheophyta</taxon>
        <taxon>Spermatophyta</taxon>
        <taxon>Magnoliopsida</taxon>
        <taxon>eudicotyledons</taxon>
        <taxon>Gunneridae</taxon>
        <taxon>Pentapetalae</taxon>
        <taxon>rosids</taxon>
        <taxon>malvids</taxon>
        <taxon>Myrtales</taxon>
        <taxon>Lythraceae</taxon>
        <taxon>Punica</taxon>
    </lineage>
</organism>
<sequence length="238" mass="26540">MRVLITTSQQQQNNDSLKPNISVLAAAAAIPVGNNHHLSLCSYEPTSVLDLRSPVTSSNLKPPPASLDLTSTTLPQSYHGWGDGDSHHHALQSLDWDSIMKDLDLHDDSFAHVPTSNYGSFELGGEWFPTPKRPPEVAVMVVWFQTYRGDPYSIAKITENKVSLELVSQNGMLTPPNRLESLVRDMGRFGGRAANLWPRLHFYGLRRLLWVSTTSMVGSGSLTNSPGHYRVFFFPFEY</sequence>
<proteinExistence type="predicted"/>
<keyword evidence="2" id="KW-1185">Reference proteome</keyword>